<comment type="catalytic activity">
    <reaction evidence="7">
        <text>serotonin + octadecanoyl-CoA = N-octadecanoyl-serotonin + CoA + H(+)</text>
        <dbReference type="Rhea" id="RHEA:51400"/>
        <dbReference type="ChEBI" id="CHEBI:15378"/>
        <dbReference type="ChEBI" id="CHEBI:57287"/>
        <dbReference type="ChEBI" id="CHEBI:57394"/>
        <dbReference type="ChEBI" id="CHEBI:134065"/>
        <dbReference type="ChEBI" id="CHEBI:350546"/>
    </reaction>
    <physiologicalReaction direction="left-to-right" evidence="7">
        <dbReference type="Rhea" id="RHEA:51401"/>
    </physiologicalReaction>
</comment>
<comment type="catalytic activity">
    <reaction evidence="11">
        <text>serotonin + hexadecanoyl-CoA = N-hexadecanoyl-serotonin + CoA + H(+)</text>
        <dbReference type="Rhea" id="RHEA:51384"/>
        <dbReference type="ChEBI" id="CHEBI:15378"/>
        <dbReference type="ChEBI" id="CHEBI:57287"/>
        <dbReference type="ChEBI" id="CHEBI:57379"/>
        <dbReference type="ChEBI" id="CHEBI:134059"/>
        <dbReference type="ChEBI" id="CHEBI:350546"/>
    </reaction>
    <physiologicalReaction direction="left-to-right" evidence="11">
        <dbReference type="Rhea" id="RHEA:51385"/>
    </physiologicalReaction>
</comment>
<dbReference type="SUPFAM" id="SSF55729">
    <property type="entry name" value="Acyl-CoA N-acyltransferases (Nat)"/>
    <property type="match status" value="1"/>
</dbReference>
<evidence type="ECO:0000256" key="8">
    <source>
        <dbReference type="ARBA" id="ARBA00051284"/>
    </source>
</evidence>
<comment type="catalytic activity">
    <reaction evidence="13">
        <text>serotonin + acetyl-CoA = N-acetylserotonin + CoA + H(+)</text>
        <dbReference type="Rhea" id="RHEA:25217"/>
        <dbReference type="ChEBI" id="CHEBI:15378"/>
        <dbReference type="ChEBI" id="CHEBI:17697"/>
        <dbReference type="ChEBI" id="CHEBI:57287"/>
        <dbReference type="ChEBI" id="CHEBI:57288"/>
        <dbReference type="ChEBI" id="CHEBI:350546"/>
        <dbReference type="EC" id="2.3.1.87"/>
    </reaction>
    <physiologicalReaction direction="left-to-right" evidence="13">
        <dbReference type="Rhea" id="RHEA:25218"/>
    </physiologicalReaction>
</comment>
<comment type="caution">
    <text evidence="14">The sequence shown here is derived from an EMBL/GenBank/DDBJ whole genome shotgun (WGS) entry which is preliminary data.</text>
</comment>
<dbReference type="EC" id="2.3.1.87" evidence="5"/>
<reference evidence="14 15" key="1">
    <citation type="submission" date="2024-06" db="EMBL/GenBank/DDBJ databases">
        <title>A chromosome-level genome assembly of beet webworm, Loxostege sticticalis.</title>
        <authorList>
            <person name="Zhang Y."/>
        </authorList>
    </citation>
    <scope>NUCLEOTIDE SEQUENCE [LARGE SCALE GENOMIC DNA]</scope>
    <source>
        <strain evidence="14">AQ028</strain>
        <tissue evidence="14">Male pupae</tissue>
    </source>
</reference>
<comment type="catalytic activity">
    <reaction evidence="9">
        <text>dopamine + acetyl-CoA = N-acetyldopamine + CoA + H(+)</text>
        <dbReference type="Rhea" id="RHEA:51388"/>
        <dbReference type="ChEBI" id="CHEBI:15378"/>
        <dbReference type="ChEBI" id="CHEBI:57287"/>
        <dbReference type="ChEBI" id="CHEBI:57288"/>
        <dbReference type="ChEBI" id="CHEBI:59905"/>
        <dbReference type="ChEBI" id="CHEBI:125678"/>
    </reaction>
    <physiologicalReaction direction="left-to-right" evidence="9">
        <dbReference type="Rhea" id="RHEA:51389"/>
    </physiologicalReaction>
</comment>
<dbReference type="AlphaFoldDB" id="A0ABD0SU54"/>
<evidence type="ECO:0000256" key="13">
    <source>
        <dbReference type="ARBA" id="ARBA00052491"/>
    </source>
</evidence>
<organism evidence="14 15">
    <name type="scientific">Loxostege sticticalis</name>
    <name type="common">Beet webworm moth</name>
    <dbReference type="NCBI Taxonomy" id="481309"/>
    <lineage>
        <taxon>Eukaryota</taxon>
        <taxon>Metazoa</taxon>
        <taxon>Ecdysozoa</taxon>
        <taxon>Arthropoda</taxon>
        <taxon>Hexapoda</taxon>
        <taxon>Insecta</taxon>
        <taxon>Pterygota</taxon>
        <taxon>Neoptera</taxon>
        <taxon>Endopterygota</taxon>
        <taxon>Lepidoptera</taxon>
        <taxon>Glossata</taxon>
        <taxon>Ditrysia</taxon>
        <taxon>Pyraloidea</taxon>
        <taxon>Crambidae</taxon>
        <taxon>Pyraustinae</taxon>
        <taxon>Loxostege</taxon>
    </lineage>
</organism>
<protein>
    <recommendedName>
        <fullName evidence="5">aralkylamine N-acetyltransferase</fullName>
        <ecNumber evidence="5">2.3.1.87</ecNumber>
    </recommendedName>
</protein>
<evidence type="ECO:0000256" key="7">
    <source>
        <dbReference type="ARBA" id="ARBA00050849"/>
    </source>
</evidence>
<evidence type="ECO:0000256" key="1">
    <source>
        <dbReference type="ARBA" id="ARBA00022679"/>
    </source>
</evidence>
<evidence type="ECO:0000313" key="14">
    <source>
        <dbReference type="EMBL" id="KAL0829272.1"/>
    </source>
</evidence>
<dbReference type="GO" id="GO:0004059">
    <property type="term" value="F:aralkylamine N-acetyltransferase activity"/>
    <property type="evidence" value="ECO:0007669"/>
    <property type="project" value="UniProtKB-EC"/>
</dbReference>
<keyword evidence="1" id="KW-0808">Transferase</keyword>
<name>A0ABD0SU54_LOXSC</name>
<dbReference type="Gene3D" id="3.40.630.30">
    <property type="match status" value="1"/>
</dbReference>
<dbReference type="InterPro" id="IPR016181">
    <property type="entry name" value="Acyl_CoA_acyltransferase"/>
</dbReference>
<comment type="pathway">
    <text evidence="3">Aromatic compound metabolism; melatonin biosynthesis; melatonin from serotonin: step 1/2.</text>
</comment>
<dbReference type="PANTHER" id="PTHR20905">
    <property type="entry name" value="N-ACETYLTRANSFERASE-RELATED"/>
    <property type="match status" value="1"/>
</dbReference>
<evidence type="ECO:0000256" key="12">
    <source>
        <dbReference type="ARBA" id="ARBA00052335"/>
    </source>
</evidence>
<evidence type="ECO:0000256" key="4">
    <source>
        <dbReference type="ARBA" id="ARBA00038182"/>
    </source>
</evidence>
<gene>
    <name evidence="14" type="ORF">ABMA28_004088</name>
</gene>
<evidence type="ECO:0000256" key="11">
    <source>
        <dbReference type="ARBA" id="ARBA00052178"/>
    </source>
</evidence>
<evidence type="ECO:0000256" key="5">
    <source>
        <dbReference type="ARBA" id="ARBA00039114"/>
    </source>
</evidence>
<evidence type="ECO:0000256" key="10">
    <source>
        <dbReference type="ARBA" id="ARBA00051823"/>
    </source>
</evidence>
<comment type="catalytic activity">
    <reaction evidence="10">
        <text>serotonin + (9Z)-octadecenoyl-CoA = N-(9Z-octadecenoyl)-serotonin + CoA + H(+)</text>
        <dbReference type="Rhea" id="RHEA:51392"/>
        <dbReference type="ChEBI" id="CHEBI:15378"/>
        <dbReference type="ChEBI" id="CHEBI:57287"/>
        <dbReference type="ChEBI" id="CHEBI:57387"/>
        <dbReference type="ChEBI" id="CHEBI:134064"/>
        <dbReference type="ChEBI" id="CHEBI:350546"/>
    </reaction>
    <physiologicalReaction direction="left-to-right" evidence="10">
        <dbReference type="Rhea" id="RHEA:51393"/>
    </physiologicalReaction>
</comment>
<proteinExistence type="inferred from homology"/>
<evidence type="ECO:0000256" key="2">
    <source>
        <dbReference type="ARBA" id="ARBA00023315"/>
    </source>
</evidence>
<evidence type="ECO:0000313" key="15">
    <source>
        <dbReference type="Proteomes" id="UP001549921"/>
    </source>
</evidence>
<sequence>MPPNGDKTYTIHPVVKEDVDSVMDLLKRTFYIHEPLNEAVELWSENSPCAELDEYCSHALLEGLSFKAVDPEGNIVGVTISGVCSLKEEEGNNLVSHAKNCKNPKFQKILYILAAREEGTKLWERYPSEQKLVEVKVAATDPNWTRLGIMNKLVQETEKATKQLGIRIFRLDTSSAYSAKSAERQGFTCIYSVPYTEIKKDGEPLIVPKPPHVDDRVYIKLLS</sequence>
<dbReference type="Proteomes" id="UP001549921">
    <property type="component" value="Unassembled WGS sequence"/>
</dbReference>
<comment type="catalytic activity">
    <reaction evidence="12">
        <text>dopamine + hexadecanoyl-CoA = N-hexadecanoyl-dopamine + CoA + H(+)</text>
        <dbReference type="Rhea" id="RHEA:51376"/>
        <dbReference type="ChEBI" id="CHEBI:15378"/>
        <dbReference type="ChEBI" id="CHEBI:57287"/>
        <dbReference type="ChEBI" id="CHEBI:57379"/>
        <dbReference type="ChEBI" id="CHEBI:59905"/>
        <dbReference type="ChEBI" id="CHEBI:134058"/>
    </reaction>
    <physiologicalReaction direction="left-to-right" evidence="12">
        <dbReference type="Rhea" id="RHEA:51377"/>
    </physiologicalReaction>
</comment>
<evidence type="ECO:0000256" key="9">
    <source>
        <dbReference type="ARBA" id="ARBA00051711"/>
    </source>
</evidence>
<evidence type="ECO:0000256" key="6">
    <source>
        <dbReference type="ARBA" id="ARBA00050189"/>
    </source>
</evidence>
<dbReference type="FunFam" id="3.40.630.30:FF:000046">
    <property type="entry name" value="Dopamine N-acetyltransferase"/>
    <property type="match status" value="1"/>
</dbReference>
<dbReference type="PANTHER" id="PTHR20905:SF1">
    <property type="entry name" value="AT07410P-RELATED"/>
    <property type="match status" value="1"/>
</dbReference>
<comment type="catalytic activity">
    <reaction evidence="6">
        <text>dopamine + (9Z)-octadecenoyl-CoA = N-(9Z-octadecanoyl)-dopamine + CoA + H(+)</text>
        <dbReference type="Rhea" id="RHEA:51380"/>
        <dbReference type="ChEBI" id="CHEBI:15378"/>
        <dbReference type="ChEBI" id="CHEBI:31883"/>
        <dbReference type="ChEBI" id="CHEBI:57287"/>
        <dbReference type="ChEBI" id="CHEBI:57387"/>
        <dbReference type="ChEBI" id="CHEBI:59905"/>
    </reaction>
    <physiologicalReaction direction="left-to-right" evidence="6">
        <dbReference type="Rhea" id="RHEA:51381"/>
    </physiologicalReaction>
</comment>
<dbReference type="EMBL" id="JBEDNZ010000015">
    <property type="protein sequence ID" value="KAL0829272.1"/>
    <property type="molecule type" value="Genomic_DNA"/>
</dbReference>
<keyword evidence="2" id="KW-0012">Acyltransferase</keyword>
<accession>A0ABD0SU54</accession>
<evidence type="ECO:0000256" key="3">
    <source>
        <dbReference type="ARBA" id="ARBA00037926"/>
    </source>
</evidence>
<comment type="similarity">
    <text evidence="4">Belongs to the acetyltransferase family. AANAT subfamily.</text>
</comment>
<comment type="catalytic activity">
    <reaction evidence="8">
        <text>serotonin + (5Z,8Z,11Z,14Z)-eicosatetraenoyl-CoA = N-[(5Z,8Z,11Z,14Z)-eicosatetraenoyl]-serotonin + CoA + H(+)</text>
        <dbReference type="Rhea" id="RHEA:51396"/>
        <dbReference type="ChEBI" id="CHEBI:15378"/>
        <dbReference type="ChEBI" id="CHEBI:57287"/>
        <dbReference type="ChEBI" id="CHEBI:57368"/>
        <dbReference type="ChEBI" id="CHEBI:132255"/>
        <dbReference type="ChEBI" id="CHEBI:350546"/>
    </reaction>
    <physiologicalReaction direction="left-to-right" evidence="8">
        <dbReference type="Rhea" id="RHEA:51397"/>
    </physiologicalReaction>
</comment>